<dbReference type="OrthoDB" id="9808602at2"/>
<dbReference type="Pfam" id="PF03808">
    <property type="entry name" value="Glyco_tran_WecG"/>
    <property type="match status" value="1"/>
</dbReference>
<proteinExistence type="predicted"/>
<dbReference type="RefSeq" id="WP_149334159.1">
    <property type="nucleotide sequence ID" value="NZ_QOVF01000008.1"/>
</dbReference>
<dbReference type="GO" id="GO:0016758">
    <property type="term" value="F:hexosyltransferase activity"/>
    <property type="evidence" value="ECO:0007669"/>
    <property type="project" value="TreeGrafter"/>
</dbReference>
<accession>A0A7V7GR53</accession>
<name>A0A7V7GR53_9GAMM</name>
<keyword evidence="4" id="KW-1185">Reference proteome</keyword>
<evidence type="ECO:0000313" key="3">
    <source>
        <dbReference type="EMBL" id="KAA0691296.1"/>
    </source>
</evidence>
<evidence type="ECO:0000313" key="4">
    <source>
        <dbReference type="Proteomes" id="UP000463138"/>
    </source>
</evidence>
<organism evidence="3 4">
    <name type="scientific">Halopseudomonas laoshanensis</name>
    <dbReference type="NCBI Taxonomy" id="2268758"/>
    <lineage>
        <taxon>Bacteria</taxon>
        <taxon>Pseudomonadati</taxon>
        <taxon>Pseudomonadota</taxon>
        <taxon>Gammaproteobacteria</taxon>
        <taxon>Pseudomonadales</taxon>
        <taxon>Pseudomonadaceae</taxon>
        <taxon>Halopseudomonas</taxon>
    </lineage>
</organism>
<gene>
    <name evidence="3" type="ORF">DT594_17090</name>
</gene>
<dbReference type="PANTHER" id="PTHR34136">
    <property type="match status" value="1"/>
</dbReference>
<dbReference type="EMBL" id="QOVF01000008">
    <property type="protein sequence ID" value="KAA0691296.1"/>
    <property type="molecule type" value="Genomic_DNA"/>
</dbReference>
<keyword evidence="1" id="KW-0328">Glycosyltransferase</keyword>
<reference evidence="3 4" key="1">
    <citation type="submission" date="2018-07" db="EMBL/GenBank/DDBJ databases">
        <title>Pseudomonas laoshanensis sp. nov., isolated from soil.</title>
        <authorList>
            <person name="Sun J."/>
            <person name="Yu L."/>
            <person name="Wang M."/>
            <person name="Zhang C."/>
        </authorList>
    </citation>
    <scope>NUCLEOTIDE SEQUENCE [LARGE SCALE GENOMIC DNA]</scope>
    <source>
        <strain evidence="3 4">Y22</strain>
    </source>
</reference>
<dbReference type="PANTHER" id="PTHR34136:SF1">
    <property type="entry name" value="UDP-N-ACETYL-D-MANNOSAMINURONIC ACID TRANSFERASE"/>
    <property type="match status" value="1"/>
</dbReference>
<protein>
    <submittedName>
        <fullName evidence="3">Glycosyltransferase</fullName>
    </submittedName>
</protein>
<dbReference type="InterPro" id="IPR004629">
    <property type="entry name" value="WecG_TagA_CpsF"/>
</dbReference>
<dbReference type="CDD" id="cd06533">
    <property type="entry name" value="Glyco_transf_WecG_TagA"/>
    <property type="match status" value="1"/>
</dbReference>
<evidence type="ECO:0000256" key="1">
    <source>
        <dbReference type="ARBA" id="ARBA00022676"/>
    </source>
</evidence>
<dbReference type="NCBIfam" id="TIGR00696">
    <property type="entry name" value="wecG_tagA_cpsF"/>
    <property type="match status" value="1"/>
</dbReference>
<comment type="caution">
    <text evidence="3">The sequence shown here is derived from an EMBL/GenBank/DDBJ whole genome shotgun (WGS) entry which is preliminary data.</text>
</comment>
<dbReference type="Proteomes" id="UP000463138">
    <property type="component" value="Unassembled WGS sequence"/>
</dbReference>
<keyword evidence="2 3" id="KW-0808">Transferase</keyword>
<evidence type="ECO:0000256" key="2">
    <source>
        <dbReference type="ARBA" id="ARBA00022679"/>
    </source>
</evidence>
<sequence>MKAFDIDFYTGSKEELLRQIFPACQQPFSYIVTPNVNHIVQLEHDQKLTEAYAMASHRICDSRVLLPILGLFGVKPVEAIPGSTLTADLMEVAAEQQWTVTVVGCEADNMALLREKYPGITFHHTYPPMGFIKDEAAIGRCLDFVVAHPGQLVVLALGCPTQEIIAARIFETGEARGVGLCVGGSLNFLAGSVKRAPEWVQNLSLEWLHRICAEPQRLLGRYAHDARRFIPILIRHLRT</sequence>
<dbReference type="AlphaFoldDB" id="A0A7V7GR53"/>